<proteinExistence type="predicted"/>
<dbReference type="Proteomes" id="UP001430356">
    <property type="component" value="Unassembled WGS sequence"/>
</dbReference>
<accession>A0AAW0EQH2</accession>
<gene>
    <name evidence="2" type="ORF">NESM_000507700</name>
</gene>
<comment type="caution">
    <text evidence="2">The sequence shown here is derived from an EMBL/GenBank/DDBJ whole genome shotgun (WGS) entry which is preliminary data.</text>
</comment>
<feature type="region of interest" description="Disordered" evidence="1">
    <location>
        <begin position="142"/>
        <end position="175"/>
    </location>
</feature>
<dbReference type="AlphaFoldDB" id="A0AAW0EQH2"/>
<dbReference type="EMBL" id="JAECZO010000061">
    <property type="protein sequence ID" value="KAK7195771.1"/>
    <property type="molecule type" value="Genomic_DNA"/>
</dbReference>
<evidence type="ECO:0000256" key="1">
    <source>
        <dbReference type="SAM" id="MobiDB-lite"/>
    </source>
</evidence>
<protein>
    <submittedName>
        <fullName evidence="2">Uncharacterized protein</fullName>
    </submittedName>
</protein>
<name>A0AAW0EQH2_9TRYP</name>
<organism evidence="2 3">
    <name type="scientific">Novymonas esmeraldas</name>
    <dbReference type="NCBI Taxonomy" id="1808958"/>
    <lineage>
        <taxon>Eukaryota</taxon>
        <taxon>Discoba</taxon>
        <taxon>Euglenozoa</taxon>
        <taxon>Kinetoplastea</taxon>
        <taxon>Metakinetoplastina</taxon>
        <taxon>Trypanosomatida</taxon>
        <taxon>Trypanosomatidae</taxon>
        <taxon>Novymonas</taxon>
    </lineage>
</organism>
<keyword evidence="3" id="KW-1185">Reference proteome</keyword>
<evidence type="ECO:0000313" key="2">
    <source>
        <dbReference type="EMBL" id="KAK7195771.1"/>
    </source>
</evidence>
<sequence>MKVTLKWFLTGKTSVMEDNDSILSPDTTIAELKGLIQIRFGFSSKELLLMLEHLLENAVTLRSIGIVGQPTDPTLTAHVVRESELEVSNLDQDDTARDDDLQEFSHADFMLAMKMLGKEVAVPDDRLVAMRLNAPRQRPAFLDARSKGGDGGAVGPDGAPQPPPDMPGMSKGGIPVYDPRKTEVYQIVSRVRYGPRKSGVDAAFAVQYPGVEEAFPFWDMRAPDPFTRIDTLCSPGEVCLELFYFGEFEAVTDHAGFLTVVRQSLQSKAGVRLRTPLPLREAGCMYPLIAVPVVLHEMDAMELGDVFFEDFGKGGAALPVKGADDGARVAGSGAVPGCAPQ</sequence>
<evidence type="ECO:0000313" key="3">
    <source>
        <dbReference type="Proteomes" id="UP001430356"/>
    </source>
</evidence>
<reference evidence="2 3" key="1">
    <citation type="journal article" date="2021" name="MBio">
        <title>A New Model Trypanosomatid, Novymonas esmeraldas: Genomic Perception of Its 'Candidatus Pandoraea novymonadis' Endosymbiont.</title>
        <authorList>
            <person name="Zakharova A."/>
            <person name="Saura A."/>
            <person name="Butenko A."/>
            <person name="Podesvova L."/>
            <person name="Warmusova S."/>
            <person name="Kostygov A.Y."/>
            <person name="Nenarokova A."/>
            <person name="Lukes J."/>
            <person name="Opperdoes F.R."/>
            <person name="Yurchenko V."/>
        </authorList>
    </citation>
    <scope>NUCLEOTIDE SEQUENCE [LARGE SCALE GENOMIC DNA]</scope>
    <source>
        <strain evidence="2 3">E262AT.01</strain>
    </source>
</reference>